<feature type="transmembrane region" description="Helical" evidence="10">
    <location>
        <begin position="557"/>
        <end position="579"/>
    </location>
</feature>
<evidence type="ECO:0000256" key="8">
    <source>
        <dbReference type="ARBA" id="ARBA00077167"/>
    </source>
</evidence>
<dbReference type="AlphaFoldDB" id="M3D966"/>
<evidence type="ECO:0000256" key="10">
    <source>
        <dbReference type="SAM" id="Phobius"/>
    </source>
</evidence>
<dbReference type="eggNOG" id="KOG0255">
    <property type="taxonomic scope" value="Eukaryota"/>
</dbReference>
<feature type="transmembrane region" description="Helical" evidence="10">
    <location>
        <begin position="444"/>
        <end position="471"/>
    </location>
</feature>
<dbReference type="FunFam" id="1.20.1250.20:FF:000011">
    <property type="entry name" value="MFS multidrug transporter, putative"/>
    <property type="match status" value="1"/>
</dbReference>
<keyword evidence="13" id="KW-1185">Reference proteome</keyword>
<keyword evidence="3 10" id="KW-1133">Transmembrane helix</keyword>
<dbReference type="STRING" id="692275.M3D966"/>
<feature type="transmembrane region" description="Helical" evidence="10">
    <location>
        <begin position="268"/>
        <end position="287"/>
    </location>
</feature>
<evidence type="ECO:0000256" key="3">
    <source>
        <dbReference type="ARBA" id="ARBA00022989"/>
    </source>
</evidence>
<evidence type="ECO:0000259" key="11">
    <source>
        <dbReference type="PROSITE" id="PS50850"/>
    </source>
</evidence>
<feature type="transmembrane region" description="Helical" evidence="10">
    <location>
        <begin position="585"/>
        <end position="604"/>
    </location>
</feature>
<feature type="transmembrane region" description="Helical" evidence="10">
    <location>
        <begin position="492"/>
        <end position="512"/>
    </location>
</feature>
<comment type="similarity">
    <text evidence="5">Belongs to the major facilitator superfamily. CAR1 family.</text>
</comment>
<feature type="region of interest" description="Disordered" evidence="9">
    <location>
        <begin position="1"/>
        <end position="105"/>
    </location>
</feature>
<feature type="transmembrane region" description="Helical" evidence="10">
    <location>
        <begin position="214"/>
        <end position="231"/>
    </location>
</feature>
<keyword evidence="2 10" id="KW-0812">Transmembrane</keyword>
<feature type="compositionally biased region" description="Basic and acidic residues" evidence="9">
    <location>
        <begin position="57"/>
        <end position="86"/>
    </location>
</feature>
<evidence type="ECO:0000256" key="7">
    <source>
        <dbReference type="ARBA" id="ARBA00069139"/>
    </source>
</evidence>
<dbReference type="InterPro" id="IPR020846">
    <property type="entry name" value="MFS_dom"/>
</dbReference>
<evidence type="ECO:0000256" key="9">
    <source>
        <dbReference type="SAM" id="MobiDB-lite"/>
    </source>
</evidence>
<organism evidence="12 13">
    <name type="scientific">Sphaerulina musiva (strain SO2202)</name>
    <name type="common">Poplar stem canker fungus</name>
    <name type="synonym">Septoria musiva</name>
    <dbReference type="NCBI Taxonomy" id="692275"/>
    <lineage>
        <taxon>Eukaryota</taxon>
        <taxon>Fungi</taxon>
        <taxon>Dikarya</taxon>
        <taxon>Ascomycota</taxon>
        <taxon>Pezizomycotina</taxon>
        <taxon>Dothideomycetes</taxon>
        <taxon>Dothideomycetidae</taxon>
        <taxon>Mycosphaerellales</taxon>
        <taxon>Mycosphaerellaceae</taxon>
        <taxon>Sphaerulina</taxon>
    </lineage>
</organism>
<dbReference type="Pfam" id="PF07690">
    <property type="entry name" value="MFS_1"/>
    <property type="match status" value="1"/>
</dbReference>
<dbReference type="SUPFAM" id="SSF103473">
    <property type="entry name" value="MFS general substrate transporter"/>
    <property type="match status" value="1"/>
</dbReference>
<dbReference type="GO" id="GO:0005886">
    <property type="term" value="C:plasma membrane"/>
    <property type="evidence" value="ECO:0007669"/>
    <property type="project" value="TreeGrafter"/>
</dbReference>
<dbReference type="InterPro" id="IPR036259">
    <property type="entry name" value="MFS_trans_sf"/>
</dbReference>
<proteinExistence type="inferred from homology"/>
<dbReference type="PANTHER" id="PTHR23502">
    <property type="entry name" value="MAJOR FACILITATOR SUPERFAMILY"/>
    <property type="match status" value="1"/>
</dbReference>
<name>M3D966_SPHMS</name>
<feature type="transmembrane region" description="Helical" evidence="10">
    <location>
        <begin position="177"/>
        <end position="194"/>
    </location>
</feature>
<dbReference type="RefSeq" id="XP_016762550.1">
    <property type="nucleotide sequence ID" value="XM_016902471.1"/>
</dbReference>
<keyword evidence="4 10" id="KW-0472">Membrane</keyword>
<dbReference type="HOGENOM" id="CLU_008455_11_1_1"/>
<feature type="transmembrane region" description="Helical" evidence="10">
    <location>
        <begin position="243"/>
        <end position="262"/>
    </location>
</feature>
<dbReference type="Gene3D" id="1.20.1250.20">
    <property type="entry name" value="MFS general substrate transporter like domains"/>
    <property type="match status" value="1"/>
</dbReference>
<dbReference type="InterPro" id="IPR011701">
    <property type="entry name" value="MFS"/>
</dbReference>
<feature type="domain" description="Major facilitator superfamily (MFS) profile" evidence="11">
    <location>
        <begin position="177"/>
        <end position="651"/>
    </location>
</feature>
<dbReference type="EMBL" id="KB456262">
    <property type="protein sequence ID" value="EMF14429.1"/>
    <property type="molecule type" value="Genomic_DNA"/>
</dbReference>
<dbReference type="PANTHER" id="PTHR23502:SF47">
    <property type="entry name" value="MAJOR FACILITATOR SUPERFAMILY (MFS) PROFILE DOMAIN-CONTAINING PROTEIN-RELATED"/>
    <property type="match status" value="1"/>
</dbReference>
<accession>M3D966</accession>
<comment type="function">
    <text evidence="6">MFS transporter; part of the gene cluster that mediates the biosynthesis of cercosporin, a light-activated, non-host-selective toxin. The perylenequinone chromophore of cercosporin absorbs light energy to attain an electronically-activated triplet state and produces active oxygen species such as the hydroxyl radical, superoxide, hydrogen peroxide or singlet oxygen upon reaction with oxygen molecules. These reactive oxygen species cause damage to various cellular components including lipids, proteins and nucleic acids. Responsible for secretion and accumulation of cercosporin, but does not play any roles in self-protection against the toxicity of cercosporin.</text>
</comment>
<evidence type="ECO:0000313" key="13">
    <source>
        <dbReference type="Proteomes" id="UP000016931"/>
    </source>
</evidence>
<feature type="transmembrane region" description="Helical" evidence="10">
    <location>
        <begin position="299"/>
        <end position="324"/>
    </location>
</feature>
<evidence type="ECO:0000256" key="1">
    <source>
        <dbReference type="ARBA" id="ARBA00004141"/>
    </source>
</evidence>
<dbReference type="Proteomes" id="UP000016931">
    <property type="component" value="Unassembled WGS sequence"/>
</dbReference>
<comment type="subcellular location">
    <subcellularLocation>
        <location evidence="1">Membrane</location>
        <topology evidence="1">Multi-pass membrane protein</topology>
    </subcellularLocation>
</comment>
<dbReference type="GeneID" id="27899608"/>
<evidence type="ECO:0000256" key="5">
    <source>
        <dbReference type="ARBA" id="ARBA00038347"/>
    </source>
</evidence>
<evidence type="ECO:0000256" key="6">
    <source>
        <dbReference type="ARBA" id="ARBA00053977"/>
    </source>
</evidence>
<feature type="transmembrane region" description="Helical" evidence="10">
    <location>
        <begin position="336"/>
        <end position="353"/>
    </location>
</feature>
<dbReference type="GO" id="GO:0022857">
    <property type="term" value="F:transmembrane transporter activity"/>
    <property type="evidence" value="ECO:0007669"/>
    <property type="project" value="InterPro"/>
</dbReference>
<dbReference type="PROSITE" id="PS50850">
    <property type="entry name" value="MFS"/>
    <property type="match status" value="1"/>
</dbReference>
<feature type="transmembrane region" description="Helical" evidence="10">
    <location>
        <begin position="401"/>
        <end position="424"/>
    </location>
</feature>
<evidence type="ECO:0000256" key="2">
    <source>
        <dbReference type="ARBA" id="ARBA00022692"/>
    </source>
</evidence>
<feature type="compositionally biased region" description="Basic and acidic residues" evidence="9">
    <location>
        <begin position="18"/>
        <end position="37"/>
    </location>
</feature>
<dbReference type="OMA" id="APEMRLW"/>
<feature type="transmembrane region" description="Helical" evidence="10">
    <location>
        <begin position="524"/>
        <end position="545"/>
    </location>
</feature>
<feature type="compositionally biased region" description="Acidic residues" evidence="9">
    <location>
        <begin position="87"/>
        <end position="105"/>
    </location>
</feature>
<evidence type="ECO:0000256" key="4">
    <source>
        <dbReference type="ARBA" id="ARBA00023136"/>
    </source>
</evidence>
<evidence type="ECO:0000313" key="12">
    <source>
        <dbReference type="EMBL" id="EMF14429.1"/>
    </source>
</evidence>
<protein>
    <recommendedName>
        <fullName evidence="7">Cercosporin MFS transporter CTB4</fullName>
    </recommendedName>
    <alternativeName>
        <fullName evidence="8">Cercosporin toxin biosynthesis cluster protein 4</fullName>
    </alternativeName>
</protein>
<dbReference type="OrthoDB" id="3936150at2759"/>
<reference evidence="12 13" key="1">
    <citation type="journal article" date="2012" name="PLoS Pathog.">
        <title>Diverse lifestyles and strategies of plant pathogenesis encoded in the genomes of eighteen Dothideomycetes fungi.</title>
        <authorList>
            <person name="Ohm R.A."/>
            <person name="Feau N."/>
            <person name="Henrissat B."/>
            <person name="Schoch C.L."/>
            <person name="Horwitz B.A."/>
            <person name="Barry K.W."/>
            <person name="Condon B.J."/>
            <person name="Copeland A.C."/>
            <person name="Dhillon B."/>
            <person name="Glaser F."/>
            <person name="Hesse C.N."/>
            <person name="Kosti I."/>
            <person name="LaButti K."/>
            <person name="Lindquist E.A."/>
            <person name="Lucas S."/>
            <person name="Salamov A.A."/>
            <person name="Bradshaw R.E."/>
            <person name="Ciuffetti L."/>
            <person name="Hamelin R.C."/>
            <person name="Kema G.H.J."/>
            <person name="Lawrence C."/>
            <person name="Scott J.A."/>
            <person name="Spatafora J.W."/>
            <person name="Turgeon B.G."/>
            <person name="de Wit P.J.G.M."/>
            <person name="Zhong S."/>
            <person name="Goodwin S.B."/>
            <person name="Grigoriev I.V."/>
        </authorList>
    </citation>
    <scope>NUCLEOTIDE SEQUENCE [LARGE SCALE GENOMIC DNA]</scope>
    <source>
        <strain evidence="12 13">SO2202</strain>
    </source>
</reference>
<gene>
    <name evidence="12" type="ORF">SEPMUDRAFT_132091</name>
</gene>
<dbReference type="CDD" id="cd17323">
    <property type="entry name" value="MFS_Tpo1_MDR_like"/>
    <property type="match status" value="1"/>
</dbReference>
<sequence>MQSILQFKRFRTTVQAQLERDREKAETGRLHGGHNDGPEALTSPPPQQRLPASSLESKQDDLDSDVERGDRATNRDDGEPRTTTKEEYEEPPEVPGTEDDEEDDDDVDFELRANRTLSRVSTQRSAGHALSTVLTGVEVRRRTTREGGDGNVFVVGYEGPNDPNDPHNWPMWKRVRCTMLVASIGCVVGIASSIDSSALSPAAEEFHVAEVVESMATGLFLVGFGLGALFAGPISETVGRNPVYITTLAIYMIWIMASALSPNIGAQLAFRFLAGLFGSTPLTCAGGSISDLWNPLERVFAFPVFANAAFTGPLLGPVMGGYIVSTGVLDWRWVEWITLIISGLVLILVVLFQPETYPQTLLKWKAQHLRELTGDDRYRAAIEVRSDSLFVRLRRALYRPFLLTFQEPIIILLALYLTVIYIILFTFLDGYTYIFTDTYGISPGLTGVCFLGIILGLCGASALVPLIYKWAKRDLAKLQAQGGTRLPPEFRLWFSMLGGSLAIPVSIFWMAWTAYPHISIWSPLAASVLFGYGILCVFITCYQYIIDSYETFAASALASLTLIRYVAAGGMTVVGVPFYENLGTHYTLTILACISVPLVPVPYWQTFDPYVKPLLDREMDLRRFNELDTSKEVRVVTDESVWDKVKEHQTY</sequence>